<evidence type="ECO:0000256" key="1">
    <source>
        <dbReference type="SAM" id="MobiDB-lite"/>
    </source>
</evidence>
<proteinExistence type="predicted"/>
<evidence type="ECO:0000313" key="3">
    <source>
        <dbReference type="Proteomes" id="UP001239445"/>
    </source>
</evidence>
<dbReference type="EMBL" id="MU839862">
    <property type="protein sequence ID" value="KAK1749314.1"/>
    <property type="molecule type" value="Genomic_DNA"/>
</dbReference>
<keyword evidence="3" id="KW-1185">Reference proteome</keyword>
<feature type="compositionally biased region" description="Low complexity" evidence="1">
    <location>
        <begin position="52"/>
        <end position="61"/>
    </location>
</feature>
<sequence>MRMRRWRRLIKTGAHRNLCHATLAPLAAAGLISRRRRLVGSHQACHGRKQGVSSSVDSVSSRPASHRIASSPRGPQHVPITYHDQTVINRCLVSDGTRWTPLGPAREGLRGIRYLTRRRRPTFPSLCATSLCGLLGLKIPSALGSLRRWVLHPCLPTPSVRIVLRCPAQMAFQVEWRTEAARADDANRRGWAVDSSENRLFLASPHQPAGLVAQVV</sequence>
<dbReference type="Proteomes" id="UP001239445">
    <property type="component" value="Unassembled WGS sequence"/>
</dbReference>
<name>A0AAJ0B1X5_9PEZI</name>
<dbReference type="AlphaFoldDB" id="A0AAJ0B1X5"/>
<evidence type="ECO:0000313" key="2">
    <source>
        <dbReference type="EMBL" id="KAK1749314.1"/>
    </source>
</evidence>
<comment type="caution">
    <text evidence="2">The sequence shown here is derived from an EMBL/GenBank/DDBJ whole genome shotgun (WGS) entry which is preliminary data.</text>
</comment>
<gene>
    <name evidence="2" type="ORF">QBC47DRAFT_152902</name>
</gene>
<protein>
    <submittedName>
        <fullName evidence="2">Uncharacterized protein</fullName>
    </submittedName>
</protein>
<feature type="region of interest" description="Disordered" evidence="1">
    <location>
        <begin position="43"/>
        <end position="76"/>
    </location>
</feature>
<accession>A0AAJ0B1X5</accession>
<reference evidence="2" key="1">
    <citation type="submission" date="2023-06" db="EMBL/GenBank/DDBJ databases">
        <title>Genome-scale phylogeny and comparative genomics of the fungal order Sordariales.</title>
        <authorList>
            <consortium name="Lawrence Berkeley National Laboratory"/>
            <person name="Hensen N."/>
            <person name="Bonometti L."/>
            <person name="Westerberg I."/>
            <person name="Brannstrom I.O."/>
            <person name="Guillou S."/>
            <person name="Cros-Aarteil S."/>
            <person name="Calhoun S."/>
            <person name="Haridas S."/>
            <person name="Kuo A."/>
            <person name="Mondo S."/>
            <person name="Pangilinan J."/>
            <person name="Riley R."/>
            <person name="Labutti K."/>
            <person name="Andreopoulos B."/>
            <person name="Lipzen A."/>
            <person name="Chen C."/>
            <person name="Yanf M."/>
            <person name="Daum C."/>
            <person name="Ng V."/>
            <person name="Clum A."/>
            <person name="Steindorff A."/>
            <person name="Ohm R."/>
            <person name="Martin F."/>
            <person name="Silar P."/>
            <person name="Natvig D."/>
            <person name="Lalanne C."/>
            <person name="Gautier V."/>
            <person name="Ament-Velasquez S.L."/>
            <person name="Kruys A."/>
            <person name="Hutchinson M.I."/>
            <person name="Powell A.J."/>
            <person name="Barry K."/>
            <person name="Miller A.N."/>
            <person name="Grigoriev I.V."/>
            <person name="Debuchy R."/>
            <person name="Gladieux P."/>
            <person name="Thoren M.H."/>
            <person name="Johannesson H."/>
        </authorList>
    </citation>
    <scope>NUCLEOTIDE SEQUENCE</scope>
    <source>
        <strain evidence="2">PSN4</strain>
    </source>
</reference>
<organism evidence="2 3">
    <name type="scientific">Echria macrotheca</name>
    <dbReference type="NCBI Taxonomy" id="438768"/>
    <lineage>
        <taxon>Eukaryota</taxon>
        <taxon>Fungi</taxon>
        <taxon>Dikarya</taxon>
        <taxon>Ascomycota</taxon>
        <taxon>Pezizomycotina</taxon>
        <taxon>Sordariomycetes</taxon>
        <taxon>Sordariomycetidae</taxon>
        <taxon>Sordariales</taxon>
        <taxon>Schizotheciaceae</taxon>
        <taxon>Echria</taxon>
    </lineage>
</organism>